<feature type="transmembrane region" description="Helical" evidence="7">
    <location>
        <begin position="12"/>
        <end position="36"/>
    </location>
</feature>
<name>T1FQ73_HELRO</name>
<feature type="transmembrane region" description="Helical" evidence="7">
    <location>
        <begin position="249"/>
        <end position="272"/>
    </location>
</feature>
<keyword evidence="6" id="KW-1015">Disulfide bond</keyword>
<dbReference type="OrthoDB" id="10033535at2759"/>
<keyword evidence="10" id="KW-1185">Reference proteome</keyword>
<dbReference type="Gene3D" id="1.10.1450.10">
    <property type="entry name" value="Tetraspanin"/>
    <property type="match status" value="1"/>
</dbReference>
<dbReference type="InterPro" id="IPR008952">
    <property type="entry name" value="Tetraspanin_EC2_sf"/>
</dbReference>
<dbReference type="CDD" id="cd03127">
    <property type="entry name" value="tetraspanin_LEL"/>
    <property type="match status" value="1"/>
</dbReference>
<dbReference type="Pfam" id="PF00335">
    <property type="entry name" value="Tetraspanin"/>
    <property type="match status" value="1"/>
</dbReference>
<dbReference type="RefSeq" id="XP_009019664.1">
    <property type="nucleotide sequence ID" value="XM_009021416.1"/>
</dbReference>
<dbReference type="InterPro" id="IPR000301">
    <property type="entry name" value="Tetraspanin_animals"/>
</dbReference>
<dbReference type="EnsemblMetazoa" id="HelroT188636">
    <property type="protein sequence ID" value="HelroP188636"/>
    <property type="gene ID" value="HelroG188636"/>
</dbReference>
<dbReference type="PRINTS" id="PR00259">
    <property type="entry name" value="TMFOUR"/>
</dbReference>
<evidence type="ECO:0000313" key="9">
    <source>
        <dbReference type="EnsemblMetazoa" id="HelroP188636"/>
    </source>
</evidence>
<dbReference type="eggNOG" id="KOG3882">
    <property type="taxonomic scope" value="Eukaryota"/>
</dbReference>
<evidence type="ECO:0000256" key="2">
    <source>
        <dbReference type="ARBA" id="ARBA00006840"/>
    </source>
</evidence>
<dbReference type="SUPFAM" id="SSF48652">
    <property type="entry name" value="Tetraspanin"/>
    <property type="match status" value="1"/>
</dbReference>
<dbReference type="EMBL" id="AMQM01000833">
    <property type="status" value="NOT_ANNOTATED_CDS"/>
    <property type="molecule type" value="Genomic_DNA"/>
</dbReference>
<dbReference type="KEGG" id="hro:HELRODRAFT_188636"/>
<dbReference type="FunFam" id="1.10.1450.10:FF:000100">
    <property type="entry name" value="Tetraspanin"/>
    <property type="match status" value="1"/>
</dbReference>
<protein>
    <recommendedName>
        <fullName evidence="7">Tetraspanin</fullName>
    </recommendedName>
</protein>
<evidence type="ECO:0000313" key="8">
    <source>
        <dbReference type="EMBL" id="ESO02256.1"/>
    </source>
</evidence>
<feature type="transmembrane region" description="Helical" evidence="7">
    <location>
        <begin position="56"/>
        <end position="81"/>
    </location>
</feature>
<reference evidence="8 10" key="2">
    <citation type="journal article" date="2013" name="Nature">
        <title>Insights into bilaterian evolution from three spiralian genomes.</title>
        <authorList>
            <person name="Simakov O."/>
            <person name="Marletaz F."/>
            <person name="Cho S.J."/>
            <person name="Edsinger-Gonzales E."/>
            <person name="Havlak P."/>
            <person name="Hellsten U."/>
            <person name="Kuo D.H."/>
            <person name="Larsson T."/>
            <person name="Lv J."/>
            <person name="Arendt D."/>
            <person name="Savage R."/>
            <person name="Osoegawa K."/>
            <person name="de Jong P."/>
            <person name="Grimwood J."/>
            <person name="Chapman J.A."/>
            <person name="Shapiro H."/>
            <person name="Aerts A."/>
            <person name="Otillar R.P."/>
            <person name="Terry A.Y."/>
            <person name="Boore J.L."/>
            <person name="Grigoriev I.V."/>
            <person name="Lindberg D.R."/>
            <person name="Seaver E.C."/>
            <person name="Weisblat D.A."/>
            <person name="Putnam N.H."/>
            <person name="Rokhsar D.S."/>
        </authorList>
    </citation>
    <scope>NUCLEOTIDE SEQUENCE</scope>
</reference>
<feature type="transmembrane region" description="Helical" evidence="7">
    <location>
        <begin position="87"/>
        <end position="114"/>
    </location>
</feature>
<dbReference type="PANTHER" id="PTHR19282:SF544">
    <property type="entry name" value="TETRASPANIN"/>
    <property type="match status" value="1"/>
</dbReference>
<dbReference type="AlphaFoldDB" id="T1FQ73"/>
<sequence>MAATCGANFAKIVLIIFNIIFFCAGVVLIAVGIWIIADPNIIEPIKIFRDAFGARFLRNASILLITMGVVVLLVTGLGIFAAIKENVIALSVYIGLLCFVCCGEIAGGVVAIVFKDKAIEQVQTSIGQLLVEQAFATNFTYYSVTSGKCWVGEWPKLVDYLQIKFECCGMDSYQDYKDVFQFNTTYTCGINDTAGYSESVPVSCCLPRPQQTPLDVYSDIYALTTRVNCTTGYYGKGCTAKLISFIERYAPVIIGIGLGFGFLELFGIIFAVCLCQNPKDY</sequence>
<evidence type="ECO:0000256" key="3">
    <source>
        <dbReference type="ARBA" id="ARBA00022692"/>
    </source>
</evidence>
<keyword evidence="5 7" id="KW-0472">Membrane</keyword>
<reference evidence="10" key="1">
    <citation type="submission" date="2012-12" db="EMBL/GenBank/DDBJ databases">
        <authorList>
            <person name="Hellsten U."/>
            <person name="Grimwood J."/>
            <person name="Chapman J.A."/>
            <person name="Shapiro H."/>
            <person name="Aerts A."/>
            <person name="Otillar R.P."/>
            <person name="Terry A.Y."/>
            <person name="Boore J.L."/>
            <person name="Simakov O."/>
            <person name="Marletaz F."/>
            <person name="Cho S.-J."/>
            <person name="Edsinger-Gonzales E."/>
            <person name="Havlak P."/>
            <person name="Kuo D.-H."/>
            <person name="Larsson T."/>
            <person name="Lv J."/>
            <person name="Arendt D."/>
            <person name="Savage R."/>
            <person name="Osoegawa K."/>
            <person name="de Jong P."/>
            <person name="Lindberg D.R."/>
            <person name="Seaver E.C."/>
            <person name="Weisblat D.A."/>
            <person name="Putnam N.H."/>
            <person name="Grigoriev I.V."/>
            <person name="Rokhsar D.S."/>
        </authorList>
    </citation>
    <scope>NUCLEOTIDE SEQUENCE</scope>
</reference>
<keyword evidence="3 7" id="KW-0812">Transmembrane</keyword>
<dbReference type="CTD" id="20210970"/>
<dbReference type="STRING" id="6412.T1FQ73"/>
<dbReference type="PIRSF" id="PIRSF002419">
    <property type="entry name" value="Tetraspanin"/>
    <property type="match status" value="1"/>
</dbReference>
<evidence type="ECO:0000256" key="6">
    <source>
        <dbReference type="PIRSR" id="PIRSR002419-1"/>
    </source>
</evidence>
<accession>T1FQ73</accession>
<proteinExistence type="inferred from homology"/>
<comment type="subcellular location">
    <subcellularLocation>
        <location evidence="1 7">Membrane</location>
        <topology evidence="1 7">Multi-pass membrane protein</topology>
    </subcellularLocation>
</comment>
<evidence type="ECO:0000256" key="1">
    <source>
        <dbReference type="ARBA" id="ARBA00004141"/>
    </source>
</evidence>
<evidence type="ECO:0000256" key="5">
    <source>
        <dbReference type="ARBA" id="ARBA00023136"/>
    </source>
</evidence>
<dbReference type="OMA" id="CCGEIAG"/>
<dbReference type="InParanoid" id="T1FQ73"/>
<organism evidence="9 10">
    <name type="scientific">Helobdella robusta</name>
    <name type="common">Californian leech</name>
    <dbReference type="NCBI Taxonomy" id="6412"/>
    <lineage>
        <taxon>Eukaryota</taxon>
        <taxon>Metazoa</taxon>
        <taxon>Spiralia</taxon>
        <taxon>Lophotrochozoa</taxon>
        <taxon>Annelida</taxon>
        <taxon>Clitellata</taxon>
        <taxon>Hirudinea</taxon>
        <taxon>Rhynchobdellida</taxon>
        <taxon>Glossiphoniidae</taxon>
        <taxon>Helobdella</taxon>
    </lineage>
</organism>
<dbReference type="HOGENOM" id="CLU_055524_4_0_1"/>
<dbReference type="InterPro" id="IPR018499">
    <property type="entry name" value="Tetraspanin/Peripherin"/>
</dbReference>
<gene>
    <name evidence="9" type="primary">20210970</name>
    <name evidence="8" type="ORF">HELRODRAFT_188636</name>
</gene>
<evidence type="ECO:0000313" key="10">
    <source>
        <dbReference type="Proteomes" id="UP000015101"/>
    </source>
</evidence>
<dbReference type="GeneID" id="20210970"/>
<evidence type="ECO:0000256" key="7">
    <source>
        <dbReference type="RuleBase" id="RU361218"/>
    </source>
</evidence>
<dbReference type="PANTHER" id="PTHR19282">
    <property type="entry name" value="TETRASPANIN"/>
    <property type="match status" value="1"/>
</dbReference>
<reference evidence="9" key="3">
    <citation type="submission" date="2015-06" db="UniProtKB">
        <authorList>
            <consortium name="EnsemblMetazoa"/>
        </authorList>
    </citation>
    <scope>IDENTIFICATION</scope>
</reference>
<feature type="disulfide bond" evidence="6">
    <location>
        <begin position="168"/>
        <end position="188"/>
    </location>
</feature>
<dbReference type="GO" id="GO:0005886">
    <property type="term" value="C:plasma membrane"/>
    <property type="evidence" value="ECO:0000318"/>
    <property type="project" value="GO_Central"/>
</dbReference>
<comment type="similarity">
    <text evidence="2 7">Belongs to the tetraspanin (TM4SF) family.</text>
</comment>
<dbReference type="EMBL" id="KB096742">
    <property type="protein sequence ID" value="ESO02256.1"/>
    <property type="molecule type" value="Genomic_DNA"/>
</dbReference>
<evidence type="ECO:0000256" key="4">
    <source>
        <dbReference type="ARBA" id="ARBA00022989"/>
    </source>
</evidence>
<keyword evidence="4 7" id="KW-1133">Transmembrane helix</keyword>
<dbReference type="Proteomes" id="UP000015101">
    <property type="component" value="Unassembled WGS sequence"/>
</dbReference>